<evidence type="ECO:0000259" key="3">
    <source>
        <dbReference type="Pfam" id="PF09375"/>
    </source>
</evidence>
<dbReference type="Gene3D" id="1.20.1420.20">
    <property type="entry name" value="M75 peptidase, HXXE motif"/>
    <property type="match status" value="1"/>
</dbReference>
<organism evidence="4 5">
    <name type="scientific">Azospirillum humicireducens</name>
    <dbReference type="NCBI Taxonomy" id="1226968"/>
    <lineage>
        <taxon>Bacteria</taxon>
        <taxon>Pseudomonadati</taxon>
        <taxon>Pseudomonadota</taxon>
        <taxon>Alphaproteobacteria</taxon>
        <taxon>Rhodospirillales</taxon>
        <taxon>Azospirillaceae</taxon>
        <taxon>Azospirillum</taxon>
    </lineage>
</organism>
<keyword evidence="4" id="KW-0614">Plasmid</keyword>
<dbReference type="Proteomes" id="UP000077405">
    <property type="component" value="Plasmid pYZ6"/>
</dbReference>
<dbReference type="OrthoDB" id="5729110at2"/>
<dbReference type="AlphaFoldDB" id="A0A2R4VXD3"/>
<proteinExistence type="predicted"/>
<feature type="domain" description="Imelysin-like" evidence="3">
    <location>
        <begin position="37"/>
        <end position="332"/>
    </location>
</feature>
<evidence type="ECO:0000256" key="2">
    <source>
        <dbReference type="ARBA" id="ARBA00022729"/>
    </source>
</evidence>
<reference evidence="4 5" key="1">
    <citation type="submission" date="2018-04" db="EMBL/GenBank/DDBJ databases">
        <title>Complete genome sequence of the nitrogen-fixing bacterium Azospirillum humicireducens type strain SgZ-5.</title>
        <authorList>
            <person name="Yu Z."/>
        </authorList>
    </citation>
    <scope>NUCLEOTIDE SEQUENCE [LARGE SCALE GENOMIC DNA]</scope>
    <source>
        <strain evidence="4 5">SgZ-5</strain>
        <plasmid evidence="4 5">pYZ6</plasmid>
    </source>
</reference>
<dbReference type="GO" id="GO:0030313">
    <property type="term" value="C:cell envelope"/>
    <property type="evidence" value="ECO:0007669"/>
    <property type="project" value="UniProtKB-SubCell"/>
</dbReference>
<dbReference type="InterPro" id="IPR038352">
    <property type="entry name" value="Imelysin_sf"/>
</dbReference>
<comment type="subcellular location">
    <subcellularLocation>
        <location evidence="1">Cell envelope</location>
    </subcellularLocation>
</comment>
<dbReference type="EMBL" id="CP028907">
    <property type="protein sequence ID" value="AWB09092.1"/>
    <property type="molecule type" value="Genomic_DNA"/>
</dbReference>
<dbReference type="KEGG" id="ahu:A6A40_29380"/>
<sequence length="362" mass="37923">MSAAAAVAALLPRTPAFAARRSDKDSEFLAGMVRTHALPRFDALVAASAAYADTLDRFAAGPTAVGLEEARTAHTRVTDAWAAVQHLRPGPLTVNLRADRMSFWPERAGVVQRQIGQILRDQDPKLLQPGALARQSAAVQGLTVLERLLFDENVTVESFTGSDAKRFRGLLAAAAARNVAAIATDARDGWKELEAPLAAGQATILGPTASEAVNTLYASAITAMQVIIDQKLMAPLGTGIEDAKPTVVEALRSGRALRNIVLNLEGLRALLMGEHGGPGFVSLLPPGEDGATARQAIDESFAAAIGAVEAVPGPLNKAVTDPAARKKADGALRLIKAARVEMLGTLAPQLDITLGFNELDGD</sequence>
<geneLocation type="plasmid" evidence="4 5">
    <name>pYZ6</name>
</geneLocation>
<name>A0A2R4VXD3_9PROT</name>
<dbReference type="InterPro" id="IPR018976">
    <property type="entry name" value="Imelysin-like"/>
</dbReference>
<evidence type="ECO:0000313" key="5">
    <source>
        <dbReference type="Proteomes" id="UP000077405"/>
    </source>
</evidence>
<gene>
    <name evidence="4" type="ORF">A6A40_29380</name>
</gene>
<accession>A0A2R4VXD3</accession>
<keyword evidence="5" id="KW-1185">Reference proteome</keyword>
<keyword evidence="2" id="KW-0732">Signal</keyword>
<protein>
    <recommendedName>
        <fullName evidence="3">Imelysin-like domain-containing protein</fullName>
    </recommendedName>
</protein>
<evidence type="ECO:0000256" key="1">
    <source>
        <dbReference type="ARBA" id="ARBA00004196"/>
    </source>
</evidence>
<dbReference type="Pfam" id="PF09375">
    <property type="entry name" value="Peptidase_M75"/>
    <property type="match status" value="1"/>
</dbReference>
<evidence type="ECO:0000313" key="4">
    <source>
        <dbReference type="EMBL" id="AWB09092.1"/>
    </source>
</evidence>
<dbReference type="CDD" id="cd14659">
    <property type="entry name" value="Imelysin-like_IPPA"/>
    <property type="match status" value="1"/>
</dbReference>
<dbReference type="InterPro" id="IPR034984">
    <property type="entry name" value="Imelysin-like_IPPA"/>
</dbReference>